<dbReference type="CDD" id="cd04301">
    <property type="entry name" value="NAT_SF"/>
    <property type="match status" value="1"/>
</dbReference>
<dbReference type="InterPro" id="IPR000182">
    <property type="entry name" value="GNAT_dom"/>
</dbReference>
<dbReference type="RefSeq" id="WP_147650312.1">
    <property type="nucleotide sequence ID" value="NZ_CP042806.1"/>
</dbReference>
<evidence type="ECO:0000256" key="1">
    <source>
        <dbReference type="ARBA" id="ARBA00022679"/>
    </source>
</evidence>
<sequence>MITIRPVTEDDATEVARLAGELGYSTTPTEIAERIARQTKVPGRAVFVACDSERVAGFIDLSTEMHLHTTPKGRIDGLVVSESVRGKGVGALLCRHAEEWARQQGLKTMMLTSRSTRERAHAFYERDGYRRTKTSYLFEKEL</sequence>
<gene>
    <name evidence="4" type="ORF">FTW19_25245</name>
</gene>
<dbReference type="GO" id="GO:0016747">
    <property type="term" value="F:acyltransferase activity, transferring groups other than amino-acyl groups"/>
    <property type="evidence" value="ECO:0007669"/>
    <property type="project" value="InterPro"/>
</dbReference>
<organism evidence="4 5">
    <name type="scientific">Terriglobus albidus</name>
    <dbReference type="NCBI Taxonomy" id="1592106"/>
    <lineage>
        <taxon>Bacteria</taxon>
        <taxon>Pseudomonadati</taxon>
        <taxon>Acidobacteriota</taxon>
        <taxon>Terriglobia</taxon>
        <taxon>Terriglobales</taxon>
        <taxon>Acidobacteriaceae</taxon>
        <taxon>Terriglobus</taxon>
    </lineage>
</organism>
<reference evidence="4 5" key="1">
    <citation type="submission" date="2019-08" db="EMBL/GenBank/DDBJ databases">
        <title>Complete genome sequence of Terriglobus albidus strain ORNL.</title>
        <authorList>
            <person name="Podar M."/>
        </authorList>
    </citation>
    <scope>NUCLEOTIDE SEQUENCE [LARGE SCALE GENOMIC DNA]</scope>
    <source>
        <strain evidence="4 5">ORNL</strain>
    </source>
</reference>
<evidence type="ECO:0000256" key="2">
    <source>
        <dbReference type="ARBA" id="ARBA00023315"/>
    </source>
</evidence>
<evidence type="ECO:0000313" key="5">
    <source>
        <dbReference type="Proteomes" id="UP000321820"/>
    </source>
</evidence>
<dbReference type="InterPro" id="IPR016181">
    <property type="entry name" value="Acyl_CoA_acyltransferase"/>
</dbReference>
<keyword evidence="2" id="KW-0012">Acyltransferase</keyword>
<dbReference type="SUPFAM" id="SSF55729">
    <property type="entry name" value="Acyl-CoA N-acyltransferases (Nat)"/>
    <property type="match status" value="1"/>
</dbReference>
<dbReference type="EMBL" id="CP042806">
    <property type="protein sequence ID" value="QEE31018.1"/>
    <property type="molecule type" value="Genomic_DNA"/>
</dbReference>
<keyword evidence="5" id="KW-1185">Reference proteome</keyword>
<dbReference type="AlphaFoldDB" id="A0A5B9EG34"/>
<dbReference type="PANTHER" id="PTHR43877">
    <property type="entry name" value="AMINOALKYLPHOSPHONATE N-ACETYLTRANSFERASE-RELATED-RELATED"/>
    <property type="match status" value="1"/>
</dbReference>
<dbReference type="Proteomes" id="UP000321820">
    <property type="component" value="Chromosome"/>
</dbReference>
<dbReference type="InterPro" id="IPR050832">
    <property type="entry name" value="Bact_Acetyltransf"/>
</dbReference>
<accession>A0A5B9EG34</accession>
<evidence type="ECO:0000313" key="4">
    <source>
        <dbReference type="EMBL" id="QEE31018.1"/>
    </source>
</evidence>
<name>A0A5B9EG34_9BACT</name>
<keyword evidence="1 4" id="KW-0808">Transferase</keyword>
<dbReference type="KEGG" id="talb:FTW19_25245"/>
<dbReference type="Gene3D" id="3.40.630.30">
    <property type="match status" value="1"/>
</dbReference>
<evidence type="ECO:0000259" key="3">
    <source>
        <dbReference type="PROSITE" id="PS51186"/>
    </source>
</evidence>
<dbReference type="Pfam" id="PF00583">
    <property type="entry name" value="Acetyltransf_1"/>
    <property type="match status" value="1"/>
</dbReference>
<proteinExistence type="predicted"/>
<protein>
    <submittedName>
        <fullName evidence="4">GNAT family N-acetyltransferase</fullName>
    </submittedName>
</protein>
<dbReference type="PROSITE" id="PS51186">
    <property type="entry name" value="GNAT"/>
    <property type="match status" value="1"/>
</dbReference>
<dbReference type="PANTHER" id="PTHR43877:SF2">
    <property type="entry name" value="AMINOALKYLPHOSPHONATE N-ACETYLTRANSFERASE-RELATED"/>
    <property type="match status" value="1"/>
</dbReference>
<feature type="domain" description="N-acetyltransferase" evidence="3">
    <location>
        <begin position="2"/>
        <end position="142"/>
    </location>
</feature>
<dbReference type="OrthoDB" id="9789603at2"/>